<dbReference type="InterPro" id="IPR013601">
    <property type="entry name" value="FAE1_typ3_polyketide_synth"/>
</dbReference>
<evidence type="ECO:0000256" key="3">
    <source>
        <dbReference type="PIRSR" id="PIRSR000451-1"/>
    </source>
</evidence>
<dbReference type="InterPro" id="IPR016039">
    <property type="entry name" value="Thiolase-like"/>
</dbReference>
<dbReference type="InterPro" id="IPR011141">
    <property type="entry name" value="Polyketide_synthase_type-III"/>
</dbReference>
<feature type="active site" description="Acyl-thioester intermediate" evidence="3">
    <location>
        <position position="134"/>
    </location>
</feature>
<gene>
    <name evidence="6" type="ORF">CLG94_03330</name>
</gene>
<dbReference type="PANTHER" id="PTHR11877:SF46">
    <property type="entry name" value="TYPE III POLYKETIDE SYNTHASE A"/>
    <property type="match status" value="1"/>
</dbReference>
<feature type="domain" description="FAE" evidence="5">
    <location>
        <begin position="74"/>
        <end position="196"/>
    </location>
</feature>
<dbReference type="Proteomes" id="UP000241436">
    <property type="component" value="Unassembled WGS sequence"/>
</dbReference>
<evidence type="ECO:0000313" key="6">
    <source>
        <dbReference type="EMBL" id="PTL36717.1"/>
    </source>
</evidence>
<evidence type="ECO:0000259" key="4">
    <source>
        <dbReference type="Pfam" id="PF02797"/>
    </source>
</evidence>
<dbReference type="GO" id="GO:0016747">
    <property type="term" value="F:acyltransferase activity, transferring groups other than amino-acyl groups"/>
    <property type="evidence" value="ECO:0007669"/>
    <property type="project" value="InterPro"/>
</dbReference>
<comment type="similarity">
    <text evidence="1">Belongs to the thiolase-like superfamily. Chalcone/stilbene synthases family.</text>
</comment>
<keyword evidence="7" id="KW-1185">Reference proteome</keyword>
<dbReference type="InterPro" id="IPR012328">
    <property type="entry name" value="Chalcone/stilbene_synt_C"/>
</dbReference>
<reference evidence="7" key="2">
    <citation type="journal article" date="2018" name="Environ. Microbiol.">
        <title>Bloom of a denitrifying methanotroph, 'Candidatus Methylomirabilis limnetica', in a deep stratified lake.</title>
        <authorList>
            <person name="Graf J.S."/>
            <person name="Mayr M.J."/>
            <person name="Marchant H.K."/>
            <person name="Tienken D."/>
            <person name="Hach P.F."/>
            <person name="Brand A."/>
            <person name="Schubert C.J."/>
            <person name="Kuypers M.M."/>
            <person name="Milucka J."/>
        </authorList>
    </citation>
    <scope>NUCLEOTIDE SEQUENCE [LARGE SCALE GENOMIC DNA]</scope>
    <source>
        <strain evidence="7">Zug</strain>
    </source>
</reference>
<protein>
    <recommendedName>
        <fullName evidence="8">Type III polyketide synthase</fullName>
    </recommendedName>
</protein>
<reference evidence="6 7" key="1">
    <citation type="submission" date="2017-09" db="EMBL/GenBank/DDBJ databases">
        <title>Bloom of a denitrifying methanotroph, Candidatus Methylomirabilis limnetica, in a deep stratified lake.</title>
        <authorList>
            <person name="Graf J.S."/>
            <person name="Marchant H.K."/>
            <person name="Tienken D."/>
            <person name="Hach P.F."/>
            <person name="Brand A."/>
            <person name="Schubert C.J."/>
            <person name="Kuypers M.M."/>
            <person name="Milucka J."/>
        </authorList>
    </citation>
    <scope>NUCLEOTIDE SEQUENCE [LARGE SCALE GENOMIC DNA]</scope>
    <source>
        <strain evidence="6 7">Zug</strain>
    </source>
</reference>
<dbReference type="EMBL" id="NVQC01000013">
    <property type="protein sequence ID" value="PTL36717.1"/>
    <property type="molecule type" value="Genomic_DNA"/>
</dbReference>
<keyword evidence="2" id="KW-0808">Transferase</keyword>
<dbReference type="RefSeq" id="WP_107561471.1">
    <property type="nucleotide sequence ID" value="NZ_NVQC01000013.1"/>
</dbReference>
<dbReference type="GO" id="GO:0030639">
    <property type="term" value="P:polyketide biosynthetic process"/>
    <property type="evidence" value="ECO:0007669"/>
    <property type="project" value="TreeGrafter"/>
</dbReference>
<feature type="domain" description="Chalcone/stilbene synthase C-terminal" evidence="4">
    <location>
        <begin position="231"/>
        <end position="340"/>
    </location>
</feature>
<accession>A0A2T4U023</accession>
<dbReference type="GO" id="GO:0016020">
    <property type="term" value="C:membrane"/>
    <property type="evidence" value="ECO:0007669"/>
    <property type="project" value="InterPro"/>
</dbReference>
<dbReference type="GO" id="GO:0006633">
    <property type="term" value="P:fatty acid biosynthetic process"/>
    <property type="evidence" value="ECO:0007669"/>
    <property type="project" value="InterPro"/>
</dbReference>
<evidence type="ECO:0000256" key="2">
    <source>
        <dbReference type="ARBA" id="ARBA00022679"/>
    </source>
</evidence>
<dbReference type="SUPFAM" id="SSF53901">
    <property type="entry name" value="Thiolase-like"/>
    <property type="match status" value="1"/>
</dbReference>
<evidence type="ECO:0008006" key="8">
    <source>
        <dbReference type="Google" id="ProtNLM"/>
    </source>
</evidence>
<dbReference type="OrthoDB" id="9786288at2"/>
<dbReference type="Pfam" id="PF02797">
    <property type="entry name" value="Chal_sti_synt_C"/>
    <property type="match status" value="1"/>
</dbReference>
<comment type="caution">
    <text evidence="6">The sequence shown here is derived from an EMBL/GenBank/DDBJ whole genome shotgun (WGS) entry which is preliminary data.</text>
</comment>
<proteinExistence type="inferred from homology"/>
<name>A0A2T4U023_9BACT</name>
<dbReference type="AlphaFoldDB" id="A0A2T4U023"/>
<sequence length="341" mass="37648">MPNPRIVALGTANPTTSFSQEEILALTPYTDERRRGFFIHSGIEHRHMYLDKAAFHPTETTDELNARYLKGSVEIGCLAIQRALDQAGCSAQEIDFIATTTCTGRRCPNIDAHFVREFRMKEGVQRVHVGDMGCASAMIALQQAYNHLQAFPDHRALVVSAEICSATYYFDDSLETAVANAIFADGAAAALLASDRGGIEVMGHMSLVRSEYLELMGFTYPDGRPRILLSKEVRGIGSTMIKGLTERMLDRYHLKQEEIRFWVLHSAGRGVLERAQREVGLSDADLRFSRQVLRQFGNMSSATVLFVLNELVNSGQASPGDLGVMIALGPGFCAEGALLRW</sequence>
<evidence type="ECO:0000313" key="7">
    <source>
        <dbReference type="Proteomes" id="UP000241436"/>
    </source>
</evidence>
<evidence type="ECO:0000259" key="5">
    <source>
        <dbReference type="Pfam" id="PF08392"/>
    </source>
</evidence>
<organism evidence="6 7">
    <name type="scientific">Candidatus Methylomirabilis limnetica</name>
    <dbReference type="NCBI Taxonomy" id="2033718"/>
    <lineage>
        <taxon>Bacteria</taxon>
        <taxon>Candidatus Methylomirabilota</taxon>
        <taxon>Candidatus Methylomirabilia</taxon>
        <taxon>Candidatus Methylomirabilales</taxon>
        <taxon>Candidatus Methylomirabilaceae</taxon>
        <taxon>Candidatus Methylomirabilis</taxon>
    </lineage>
</organism>
<evidence type="ECO:0000256" key="1">
    <source>
        <dbReference type="ARBA" id="ARBA00005531"/>
    </source>
</evidence>
<dbReference type="PANTHER" id="PTHR11877">
    <property type="entry name" value="HYDROXYMETHYLGLUTARYL-COA SYNTHASE"/>
    <property type="match status" value="1"/>
</dbReference>
<dbReference type="Gene3D" id="3.40.47.10">
    <property type="match status" value="2"/>
</dbReference>
<dbReference type="Pfam" id="PF08392">
    <property type="entry name" value="FAE1_CUT1_RppA"/>
    <property type="match status" value="1"/>
</dbReference>
<dbReference type="PIRSF" id="PIRSF000451">
    <property type="entry name" value="PKS_III"/>
    <property type="match status" value="1"/>
</dbReference>